<dbReference type="KEGG" id="ptrr:90957616"/>
<comment type="caution">
    <text evidence="1">The sequence shown here is derived from an EMBL/GenBank/DDBJ whole genome shotgun (WGS) entry which is preliminary data.</text>
</comment>
<dbReference type="PANTHER" id="PTHR11439:SF438">
    <property type="entry name" value="REVERSE TRANSCRIPTASE TY1_COPIA-TYPE DOMAIN-CONTAINING PROTEIN"/>
    <property type="match status" value="1"/>
</dbReference>
<accession>A0A834RNW3</accession>
<dbReference type="AlphaFoldDB" id="A0A834RNW3"/>
<sequence>MQVASDASFADNTLDRKSSQGYAIKLFGGLIAWRSSKQDTVTTSTTEAELLALSQVAKEAIFTSRLISELKVKLPSPTITIQCDNQQTIRLVTQAVSRLTTKLRHVDIHNHWLRQEVTNQRIKVVYTKSSEMIADGLTKVLPVNQWTGFLIQLGLVEVRDREPHNQSPVVEIQAQLEQLSCG</sequence>
<evidence type="ECO:0008006" key="3">
    <source>
        <dbReference type="Google" id="ProtNLM"/>
    </source>
</evidence>
<organism evidence="1 2">
    <name type="scientific">Pyrenophora tritici-repentis</name>
    <dbReference type="NCBI Taxonomy" id="45151"/>
    <lineage>
        <taxon>Eukaryota</taxon>
        <taxon>Fungi</taxon>
        <taxon>Dikarya</taxon>
        <taxon>Ascomycota</taxon>
        <taxon>Pezizomycotina</taxon>
        <taxon>Dothideomycetes</taxon>
        <taxon>Pleosporomycetidae</taxon>
        <taxon>Pleosporales</taxon>
        <taxon>Pleosporineae</taxon>
        <taxon>Pleosporaceae</taxon>
        <taxon>Pyrenophora</taxon>
    </lineage>
</organism>
<name>A0A834RNW3_9PLEO</name>
<dbReference type="RefSeq" id="XP_065960131.1">
    <property type="nucleotide sequence ID" value="XM_066109209.1"/>
</dbReference>
<evidence type="ECO:0000313" key="1">
    <source>
        <dbReference type="EMBL" id="KAF7566879.1"/>
    </source>
</evidence>
<gene>
    <name evidence="1" type="ORF">PtrM4_134700</name>
</gene>
<protein>
    <recommendedName>
        <fullName evidence="3">Polyprotein</fullName>
    </recommendedName>
</protein>
<dbReference type="GeneID" id="90957616"/>
<evidence type="ECO:0000313" key="2">
    <source>
        <dbReference type="Proteomes" id="UP000245464"/>
    </source>
</evidence>
<dbReference type="EMBL" id="NQIK02000008">
    <property type="protein sequence ID" value="KAF7566879.1"/>
    <property type="molecule type" value="Genomic_DNA"/>
</dbReference>
<dbReference type="CDD" id="cd09272">
    <property type="entry name" value="RNase_HI_RT_Ty1"/>
    <property type="match status" value="1"/>
</dbReference>
<dbReference type="Proteomes" id="UP000245464">
    <property type="component" value="Chromosome 8"/>
</dbReference>
<dbReference type="PANTHER" id="PTHR11439">
    <property type="entry name" value="GAG-POL-RELATED RETROTRANSPOSON"/>
    <property type="match status" value="1"/>
</dbReference>
<reference evidence="1" key="1">
    <citation type="journal article" date="2018" name="BMC Genomics">
        <title>Comparative genomics of the wheat fungal pathogen Pyrenophora tritici-repentis reveals chromosomal variations and genome plasticity.</title>
        <authorList>
            <person name="Moolhuijzen P."/>
            <person name="See P.T."/>
            <person name="Hane J.K."/>
            <person name="Shi G."/>
            <person name="Liu Z."/>
            <person name="Oliver R.P."/>
            <person name="Moffat C.S."/>
        </authorList>
    </citation>
    <scope>NUCLEOTIDE SEQUENCE [LARGE SCALE GENOMIC DNA]</scope>
    <source>
        <strain evidence="1">M4</strain>
    </source>
</reference>
<proteinExistence type="predicted"/>